<dbReference type="SUPFAM" id="SSF46561">
    <property type="entry name" value="Ribosomal protein L29 (L29p)"/>
    <property type="match status" value="1"/>
</dbReference>
<keyword evidence="3" id="KW-0687">Ribonucleoprotein</keyword>
<dbReference type="FunFam" id="1.10.287.310:FF:000002">
    <property type="entry name" value="60S ribosomal protein L35"/>
    <property type="match status" value="1"/>
</dbReference>
<evidence type="ECO:0000313" key="5">
    <source>
        <dbReference type="Proteomes" id="UP000028924"/>
    </source>
</evidence>
<dbReference type="PANTHER" id="PTHR45722">
    <property type="entry name" value="60S RIBOSOMAL PROTEIN L35"/>
    <property type="match status" value="1"/>
</dbReference>
<dbReference type="EMBL" id="KL662175">
    <property type="protein sequence ID" value="KFM28628.1"/>
    <property type="molecule type" value="Genomic_DNA"/>
</dbReference>
<accession>A0A087SSC4</accession>
<dbReference type="PROSITE" id="PS00579">
    <property type="entry name" value="RIBOSOMAL_L29"/>
    <property type="match status" value="1"/>
</dbReference>
<proteinExistence type="inferred from homology"/>
<dbReference type="GeneID" id="23617778"/>
<dbReference type="InterPro" id="IPR018254">
    <property type="entry name" value="Ribosomal_uL29_CS"/>
</dbReference>
<dbReference type="RefSeq" id="XP_011401664.1">
    <property type="nucleotide sequence ID" value="XM_011403362.1"/>
</dbReference>
<dbReference type="NCBIfam" id="TIGR00012">
    <property type="entry name" value="L29"/>
    <property type="match status" value="1"/>
</dbReference>
<dbReference type="HAMAP" id="MF_00374">
    <property type="entry name" value="Ribosomal_uL29"/>
    <property type="match status" value="1"/>
</dbReference>
<dbReference type="KEGG" id="apro:F751_6387"/>
<dbReference type="AlphaFoldDB" id="A0A087SSC4"/>
<evidence type="ECO:0000256" key="3">
    <source>
        <dbReference type="ARBA" id="ARBA00023274"/>
    </source>
</evidence>
<dbReference type="GO" id="GO:0022625">
    <property type="term" value="C:cytosolic large ribosomal subunit"/>
    <property type="evidence" value="ECO:0007669"/>
    <property type="project" value="InterPro"/>
</dbReference>
<dbReference type="InterPro" id="IPR036049">
    <property type="entry name" value="Ribosomal_uL29_sf"/>
</dbReference>
<evidence type="ECO:0000313" key="4">
    <source>
        <dbReference type="EMBL" id="KFM28628.1"/>
    </source>
</evidence>
<dbReference type="InterPro" id="IPR001854">
    <property type="entry name" value="Ribosomal_uL29"/>
</dbReference>
<keyword evidence="5" id="KW-1185">Reference proteome</keyword>
<dbReference type="Pfam" id="PF00831">
    <property type="entry name" value="Ribosomal_L29"/>
    <property type="match status" value="1"/>
</dbReference>
<gene>
    <name evidence="4" type="ORF">F751_6387</name>
</gene>
<dbReference type="OrthoDB" id="528635at2759"/>
<reference evidence="4 5" key="1">
    <citation type="journal article" date="2014" name="BMC Genomics">
        <title>Oil accumulation mechanisms of the oleaginous microalga Chlorella protothecoides revealed through its genome, transcriptomes, and proteomes.</title>
        <authorList>
            <person name="Gao C."/>
            <person name="Wang Y."/>
            <person name="Shen Y."/>
            <person name="Yan D."/>
            <person name="He X."/>
            <person name="Dai J."/>
            <person name="Wu Q."/>
        </authorList>
    </citation>
    <scope>NUCLEOTIDE SEQUENCE [LARGE SCALE GENOMIC DNA]</scope>
    <source>
        <strain evidence="4 5">0710</strain>
    </source>
</reference>
<dbReference type="GO" id="GO:0000463">
    <property type="term" value="P:maturation of LSU-rRNA from tricistronic rRNA transcript (SSU-rRNA, 5.8S rRNA, LSU-rRNA)"/>
    <property type="evidence" value="ECO:0007669"/>
    <property type="project" value="InterPro"/>
</dbReference>
<dbReference type="Gene3D" id="1.10.287.310">
    <property type="match status" value="1"/>
</dbReference>
<evidence type="ECO:0000256" key="1">
    <source>
        <dbReference type="ARBA" id="ARBA00009254"/>
    </source>
</evidence>
<dbReference type="Proteomes" id="UP000028924">
    <property type="component" value="Unassembled WGS sequence"/>
</dbReference>
<evidence type="ECO:0000256" key="2">
    <source>
        <dbReference type="ARBA" id="ARBA00022980"/>
    </source>
</evidence>
<keyword evidence="2 4" id="KW-0689">Ribosomal protein</keyword>
<dbReference type="GO" id="GO:0003735">
    <property type="term" value="F:structural constituent of ribosome"/>
    <property type="evidence" value="ECO:0007669"/>
    <property type="project" value="InterPro"/>
</dbReference>
<dbReference type="FunFam" id="6.10.250.3450:FF:000001">
    <property type="entry name" value="60S ribosomal protein L35"/>
    <property type="match status" value="1"/>
</dbReference>
<comment type="similarity">
    <text evidence="1">Belongs to the universal ribosomal protein uL29 family.</text>
</comment>
<dbReference type="GO" id="GO:0003729">
    <property type="term" value="F:mRNA binding"/>
    <property type="evidence" value="ECO:0007669"/>
    <property type="project" value="TreeGrafter"/>
</dbReference>
<dbReference type="STRING" id="3075.A0A087SSC4"/>
<organism evidence="4 5">
    <name type="scientific">Auxenochlorella protothecoides</name>
    <name type="common">Green microalga</name>
    <name type="synonym">Chlorella protothecoides</name>
    <dbReference type="NCBI Taxonomy" id="3075"/>
    <lineage>
        <taxon>Eukaryota</taxon>
        <taxon>Viridiplantae</taxon>
        <taxon>Chlorophyta</taxon>
        <taxon>core chlorophytes</taxon>
        <taxon>Trebouxiophyceae</taxon>
        <taxon>Chlorellales</taxon>
        <taxon>Chlorellaceae</taxon>
        <taxon>Auxenochlorella</taxon>
    </lineage>
</organism>
<sequence length="148" mass="16398">MGAPCGSPGSGYYGRSLASLGTTLIHTKVRAHELRPKSKAELLGQLKDLKQELAALRVAKVTGGAPNKLSKIKVVRKSVARVLTVINQNQRNALKEAFAKKKHMPLDLRVRKTRAIRRRLTKHQAAAKTEKQAKKDLAFPRRKYAVKA</sequence>
<protein>
    <submittedName>
        <fullName evidence="4">60S ribosomal protein L35-2</fullName>
    </submittedName>
</protein>
<dbReference type="Gene3D" id="6.10.250.3450">
    <property type="match status" value="1"/>
</dbReference>
<dbReference type="PANTHER" id="PTHR45722:SF2">
    <property type="entry name" value="LARGE RIBOSOMAL SUBUNIT PROTEIN UL29-RELATED"/>
    <property type="match status" value="1"/>
</dbReference>
<dbReference type="InterPro" id="IPR045059">
    <property type="entry name" value="Ribosomal_uL29_euk"/>
</dbReference>
<name>A0A087SSC4_AUXPR</name>
<dbReference type="GO" id="GO:0006412">
    <property type="term" value="P:translation"/>
    <property type="evidence" value="ECO:0007669"/>
    <property type="project" value="InterPro"/>
</dbReference>
<dbReference type="CDD" id="cd00427">
    <property type="entry name" value="Ribosomal_L29_HIP"/>
    <property type="match status" value="1"/>
</dbReference>
<dbReference type="eggNOG" id="KOG3436">
    <property type="taxonomic scope" value="Eukaryota"/>
</dbReference>